<gene>
    <name evidence="1" type="ORF">SAMN05421867_12047</name>
</gene>
<evidence type="ECO:0000313" key="1">
    <source>
        <dbReference type="EMBL" id="SFB39358.1"/>
    </source>
</evidence>
<evidence type="ECO:0000313" key="2">
    <source>
        <dbReference type="Proteomes" id="UP000199012"/>
    </source>
</evidence>
<dbReference type="Proteomes" id="UP000199012">
    <property type="component" value="Unassembled WGS sequence"/>
</dbReference>
<proteinExistence type="predicted"/>
<sequence length="162" mass="16649">MSDANPLPNAKEVRDLLESLVGRDVEVATGAAMVDPNAALGALTGVYVDARMTAQALVLVDGGLAAYLGAAIGLVPARTAQAAVADGDLPADLAENAGEVLNVTASLFNHDDAPHLKLDRVHGKGERLPNDLAGWVLAYVRRLDLEVSVAGYGSGNLSVVVL</sequence>
<dbReference type="OrthoDB" id="5244255at2"/>
<dbReference type="EMBL" id="FOKA01000020">
    <property type="protein sequence ID" value="SFB39358.1"/>
    <property type="molecule type" value="Genomic_DNA"/>
</dbReference>
<organism evidence="1 2">
    <name type="scientific">Cellulomonas marina</name>
    <dbReference type="NCBI Taxonomy" id="988821"/>
    <lineage>
        <taxon>Bacteria</taxon>
        <taxon>Bacillati</taxon>
        <taxon>Actinomycetota</taxon>
        <taxon>Actinomycetes</taxon>
        <taxon>Micrococcales</taxon>
        <taxon>Cellulomonadaceae</taxon>
        <taxon>Cellulomonas</taxon>
    </lineage>
</organism>
<dbReference type="AlphaFoldDB" id="A0A1I1ASA1"/>
<protein>
    <submittedName>
        <fullName evidence="1">Uncharacterized protein</fullName>
    </submittedName>
</protein>
<dbReference type="RefSeq" id="WP_090034771.1">
    <property type="nucleotide sequence ID" value="NZ_BONM01000033.1"/>
</dbReference>
<keyword evidence="2" id="KW-1185">Reference proteome</keyword>
<name>A0A1I1ASA1_9CELL</name>
<accession>A0A1I1ASA1</accession>
<reference evidence="1 2" key="1">
    <citation type="submission" date="2016-10" db="EMBL/GenBank/DDBJ databases">
        <authorList>
            <person name="de Groot N.N."/>
        </authorList>
    </citation>
    <scope>NUCLEOTIDE SEQUENCE [LARGE SCALE GENOMIC DNA]</scope>
    <source>
        <strain evidence="1 2">CGMCC 4.6945</strain>
    </source>
</reference>
<dbReference type="STRING" id="988821.SAMN05421867_12047"/>